<feature type="binding site" evidence="9">
    <location>
        <position position="42"/>
    </location>
    <ligand>
        <name>ATP</name>
        <dbReference type="ChEBI" id="CHEBI:30616"/>
    </ligand>
</feature>
<evidence type="ECO:0000259" key="11">
    <source>
        <dbReference type="PROSITE" id="PS50011"/>
    </source>
</evidence>
<dbReference type="PROSITE" id="PS50011">
    <property type="entry name" value="PROTEIN_KINASE_DOM"/>
    <property type="match status" value="1"/>
</dbReference>
<dbReference type="PROSITE" id="PS00107">
    <property type="entry name" value="PROTEIN_KINASE_ATP"/>
    <property type="match status" value="1"/>
</dbReference>
<name>A0A2N0UML7_9FIRM</name>
<feature type="transmembrane region" description="Helical" evidence="10">
    <location>
        <begin position="344"/>
        <end position="366"/>
    </location>
</feature>
<keyword evidence="14" id="KW-1185">Reference proteome</keyword>
<keyword evidence="10" id="KW-0472">Membrane</keyword>
<dbReference type="FunFam" id="1.10.510.10:FF:000021">
    <property type="entry name" value="Serine/threonine protein kinase"/>
    <property type="match status" value="1"/>
</dbReference>
<dbReference type="FunFam" id="3.30.200.20:FF:000035">
    <property type="entry name" value="Serine/threonine protein kinase Stk1"/>
    <property type="match status" value="1"/>
</dbReference>
<protein>
    <recommendedName>
        <fullName evidence="1">non-specific serine/threonine protein kinase</fullName>
        <ecNumber evidence="1">2.7.11.1</ecNumber>
    </recommendedName>
</protein>
<evidence type="ECO:0000256" key="7">
    <source>
        <dbReference type="ARBA" id="ARBA00047899"/>
    </source>
</evidence>
<keyword evidence="10" id="KW-1133">Transmembrane helix</keyword>
<dbReference type="NCBIfam" id="NF033483">
    <property type="entry name" value="PknB_PASTA_kin"/>
    <property type="match status" value="1"/>
</dbReference>
<dbReference type="InterPro" id="IPR000719">
    <property type="entry name" value="Prot_kinase_dom"/>
</dbReference>
<dbReference type="RefSeq" id="WP_101029258.1">
    <property type="nucleotide sequence ID" value="NZ_CABMMZ010000063.1"/>
</dbReference>
<keyword evidence="3 13" id="KW-0808">Transferase</keyword>
<organism evidence="13 14">
    <name type="scientific">Ruminococcus bromii</name>
    <dbReference type="NCBI Taxonomy" id="40518"/>
    <lineage>
        <taxon>Bacteria</taxon>
        <taxon>Bacillati</taxon>
        <taxon>Bacillota</taxon>
        <taxon>Clostridia</taxon>
        <taxon>Eubacteriales</taxon>
        <taxon>Oscillospiraceae</taxon>
        <taxon>Ruminococcus</taxon>
    </lineage>
</organism>
<dbReference type="SUPFAM" id="SSF56112">
    <property type="entry name" value="Protein kinase-like (PK-like)"/>
    <property type="match status" value="1"/>
</dbReference>
<evidence type="ECO:0000313" key="14">
    <source>
        <dbReference type="Proteomes" id="UP000233425"/>
    </source>
</evidence>
<sequence length="701" mass="77347">MDKYLGKRLDGRYEIHELIGVGGMANVYRCTDTVDDREVAVKILKDEYLNNEEFIRRFKNESKAIAMLSHPNIVKVYDVSFGDMIQYIVMEYIDGITLKEYIDQQGIIEWKDVIHLTTQILKALQHAHECGIVHRDIKPQNIMLLQDGTIKVTDFGIARFSDKSTRTMTEQAIGSVHYIAPEQARGNATDGKTDIYSVGVMLYEMLTGKLPFDGDSAVTIALMQLQSTPKRPREINPGIPIGLEQITMKAMEKLPSNRYTSAAEMLSDIERFRLNPSIVFDYGNKSFVDDQPTKFVHSLRDSGVDKKVAGDATKVVDMPEDNVVVKEDKFADEDFVKEHKPSYYAIKGIVIAAVAVCAIFFALAMLRGCSTSQAKDVEVPDYVGKAFVSVKENNPNDFQFEVKSEYDESKEMGVILDQEPKGGSMKVKSGSTITVTVNGKDTEVSVPFITNYSESEATQALKDKNLIPEIIYVENTKTPKGYTIESFPKAGVKTTIGSTVYVYVAGGKRTDKVTLPSVDGLTLSEAKKTLVDLGLTVETVTDDDSKEPKDTVLGMTPLQYGKVDAGSVITLTVSSGLGDINTVNIFVDLPSDVEDSVDMTVIVDGAVDSQNSKTLVPKYNKTYTLELKGSGTSSVVIQLDGQAYREYSVDFATTTVTTTASHDYVVPTTAPPETEPTTQYYTDPYVEPDTTVQPVTDDPEL</sequence>
<dbReference type="EC" id="2.7.11.1" evidence="1"/>
<dbReference type="GO" id="GO:0004674">
    <property type="term" value="F:protein serine/threonine kinase activity"/>
    <property type="evidence" value="ECO:0007669"/>
    <property type="project" value="UniProtKB-KW"/>
</dbReference>
<keyword evidence="5 13" id="KW-0418">Kinase</keyword>
<dbReference type="Proteomes" id="UP000233425">
    <property type="component" value="Unassembled WGS sequence"/>
</dbReference>
<comment type="catalytic activity">
    <reaction evidence="8">
        <text>L-seryl-[protein] + ATP = O-phospho-L-seryl-[protein] + ADP + H(+)</text>
        <dbReference type="Rhea" id="RHEA:17989"/>
        <dbReference type="Rhea" id="RHEA-COMP:9863"/>
        <dbReference type="Rhea" id="RHEA-COMP:11604"/>
        <dbReference type="ChEBI" id="CHEBI:15378"/>
        <dbReference type="ChEBI" id="CHEBI:29999"/>
        <dbReference type="ChEBI" id="CHEBI:30616"/>
        <dbReference type="ChEBI" id="CHEBI:83421"/>
        <dbReference type="ChEBI" id="CHEBI:456216"/>
        <dbReference type="EC" id="2.7.11.1"/>
    </reaction>
</comment>
<evidence type="ECO:0000256" key="9">
    <source>
        <dbReference type="PROSITE-ProRule" id="PRU10141"/>
    </source>
</evidence>
<dbReference type="Gene3D" id="3.30.10.20">
    <property type="match status" value="3"/>
</dbReference>
<dbReference type="SMART" id="SM00740">
    <property type="entry name" value="PASTA"/>
    <property type="match status" value="3"/>
</dbReference>
<dbReference type="GO" id="GO:0106310">
    <property type="term" value="F:protein serine kinase activity"/>
    <property type="evidence" value="ECO:0007669"/>
    <property type="project" value="RHEA"/>
</dbReference>
<dbReference type="Gene3D" id="3.30.200.20">
    <property type="entry name" value="Phosphorylase Kinase, domain 1"/>
    <property type="match status" value="1"/>
</dbReference>
<evidence type="ECO:0000256" key="1">
    <source>
        <dbReference type="ARBA" id="ARBA00012513"/>
    </source>
</evidence>
<evidence type="ECO:0000259" key="12">
    <source>
        <dbReference type="PROSITE" id="PS51178"/>
    </source>
</evidence>
<dbReference type="Gene3D" id="1.10.510.10">
    <property type="entry name" value="Transferase(Phosphotransferase) domain 1"/>
    <property type="match status" value="1"/>
</dbReference>
<evidence type="ECO:0000256" key="2">
    <source>
        <dbReference type="ARBA" id="ARBA00022527"/>
    </source>
</evidence>
<dbReference type="SMART" id="SM00220">
    <property type="entry name" value="S_TKc"/>
    <property type="match status" value="1"/>
</dbReference>
<evidence type="ECO:0000256" key="3">
    <source>
        <dbReference type="ARBA" id="ARBA00022679"/>
    </source>
</evidence>
<reference evidence="13" key="1">
    <citation type="journal article" date="2018" name="Environ. Microbiol.">
        <title>Sporulation capability and amylosome conservation among diverse human colonic and rumen isolates of the keystone starch-degrader Ruminococcus bromii.</title>
        <authorList>
            <person name="Mukhopadhya I."/>
            <person name="Morais S."/>
            <person name="Laverde-Gomez J."/>
            <person name="Sheridan P.O."/>
            <person name="Walker A.W."/>
            <person name="Kelly W."/>
            <person name="Klieve A.V."/>
            <person name="Ouwerkerk D."/>
            <person name="Duncan S.H."/>
            <person name="Louis P."/>
            <person name="Koropatkin N."/>
            <person name="Cockburn D."/>
            <person name="Kibler R."/>
            <person name="Cooper P.J."/>
            <person name="Sandoval C."/>
            <person name="Crost E."/>
            <person name="Juge N."/>
            <person name="Bayer E.A."/>
            <person name="Flint H.J."/>
        </authorList>
    </citation>
    <scope>NUCLEOTIDE SEQUENCE [LARGE SCALE GENOMIC DNA]</scope>
    <source>
        <strain evidence="13">ATCC 27255</strain>
    </source>
</reference>
<dbReference type="InterPro" id="IPR011009">
    <property type="entry name" value="Kinase-like_dom_sf"/>
</dbReference>
<evidence type="ECO:0000256" key="6">
    <source>
        <dbReference type="ARBA" id="ARBA00022840"/>
    </source>
</evidence>
<keyword evidence="10" id="KW-0812">Transmembrane</keyword>
<gene>
    <name evidence="13" type="primary">prkC_2</name>
    <name evidence="13" type="ORF">RBATCC27255_01271</name>
</gene>
<feature type="domain" description="PASTA" evidence="12">
    <location>
        <begin position="440"/>
        <end position="506"/>
    </location>
</feature>
<dbReference type="InterPro" id="IPR008271">
    <property type="entry name" value="Ser/Thr_kinase_AS"/>
</dbReference>
<accession>A0A2N0UML7</accession>
<feature type="domain" description="Protein kinase" evidence="11">
    <location>
        <begin position="13"/>
        <end position="278"/>
    </location>
</feature>
<dbReference type="AlphaFoldDB" id="A0A2N0UML7"/>
<evidence type="ECO:0000256" key="10">
    <source>
        <dbReference type="SAM" id="Phobius"/>
    </source>
</evidence>
<evidence type="ECO:0000313" key="13">
    <source>
        <dbReference type="EMBL" id="PKD28217.1"/>
    </source>
</evidence>
<dbReference type="PROSITE" id="PS51178">
    <property type="entry name" value="PASTA"/>
    <property type="match status" value="3"/>
</dbReference>
<comment type="caution">
    <text evidence="13">The sequence shown here is derived from an EMBL/GenBank/DDBJ whole genome shotgun (WGS) entry which is preliminary data.</text>
</comment>
<dbReference type="InterPro" id="IPR017441">
    <property type="entry name" value="Protein_kinase_ATP_BS"/>
</dbReference>
<dbReference type="PANTHER" id="PTHR43289">
    <property type="entry name" value="MITOGEN-ACTIVATED PROTEIN KINASE KINASE KINASE 20-RELATED"/>
    <property type="match status" value="1"/>
</dbReference>
<keyword evidence="2" id="KW-0723">Serine/threonine-protein kinase</keyword>
<evidence type="ECO:0000256" key="8">
    <source>
        <dbReference type="ARBA" id="ARBA00048679"/>
    </source>
</evidence>
<dbReference type="InterPro" id="IPR005543">
    <property type="entry name" value="PASTA_dom"/>
</dbReference>
<comment type="catalytic activity">
    <reaction evidence="7">
        <text>L-threonyl-[protein] + ATP = O-phospho-L-threonyl-[protein] + ADP + H(+)</text>
        <dbReference type="Rhea" id="RHEA:46608"/>
        <dbReference type="Rhea" id="RHEA-COMP:11060"/>
        <dbReference type="Rhea" id="RHEA-COMP:11605"/>
        <dbReference type="ChEBI" id="CHEBI:15378"/>
        <dbReference type="ChEBI" id="CHEBI:30013"/>
        <dbReference type="ChEBI" id="CHEBI:30616"/>
        <dbReference type="ChEBI" id="CHEBI:61977"/>
        <dbReference type="ChEBI" id="CHEBI:456216"/>
        <dbReference type="EC" id="2.7.11.1"/>
    </reaction>
</comment>
<dbReference type="Pfam" id="PF00069">
    <property type="entry name" value="Pkinase"/>
    <property type="match status" value="1"/>
</dbReference>
<keyword evidence="4 9" id="KW-0547">Nucleotide-binding</keyword>
<feature type="domain" description="PASTA" evidence="12">
    <location>
        <begin position="373"/>
        <end position="439"/>
    </location>
</feature>
<proteinExistence type="predicted"/>
<dbReference type="PROSITE" id="PS00108">
    <property type="entry name" value="PROTEIN_KINASE_ST"/>
    <property type="match status" value="1"/>
</dbReference>
<dbReference type="CDD" id="cd06577">
    <property type="entry name" value="PASTA_pknB"/>
    <property type="match status" value="3"/>
</dbReference>
<dbReference type="CDD" id="cd14014">
    <property type="entry name" value="STKc_PknB_like"/>
    <property type="match status" value="1"/>
</dbReference>
<dbReference type="PANTHER" id="PTHR43289:SF34">
    <property type="entry name" value="SERINE_THREONINE-PROTEIN KINASE YBDM-RELATED"/>
    <property type="match status" value="1"/>
</dbReference>
<evidence type="ECO:0000256" key="5">
    <source>
        <dbReference type="ARBA" id="ARBA00022777"/>
    </source>
</evidence>
<evidence type="ECO:0000256" key="4">
    <source>
        <dbReference type="ARBA" id="ARBA00022741"/>
    </source>
</evidence>
<dbReference type="EMBL" id="NNSR01000063">
    <property type="protein sequence ID" value="PKD28217.1"/>
    <property type="molecule type" value="Genomic_DNA"/>
</dbReference>
<dbReference type="Pfam" id="PF03793">
    <property type="entry name" value="PASTA"/>
    <property type="match status" value="3"/>
</dbReference>
<keyword evidence="6 9" id="KW-0067">ATP-binding</keyword>
<dbReference type="GO" id="GO:0005524">
    <property type="term" value="F:ATP binding"/>
    <property type="evidence" value="ECO:0007669"/>
    <property type="project" value="UniProtKB-UniRule"/>
</dbReference>
<feature type="domain" description="PASTA" evidence="12">
    <location>
        <begin position="509"/>
        <end position="575"/>
    </location>
</feature>